<dbReference type="Pfam" id="PF05199">
    <property type="entry name" value="GMC_oxred_C"/>
    <property type="match status" value="1"/>
</dbReference>
<dbReference type="InterPro" id="IPR007867">
    <property type="entry name" value="GMC_OxRtase_C"/>
</dbReference>
<dbReference type="PIRSF" id="PIRSF000137">
    <property type="entry name" value="Alcohol_oxidase"/>
    <property type="match status" value="1"/>
</dbReference>
<dbReference type="GO" id="GO:0050660">
    <property type="term" value="F:flavin adenine dinucleotide binding"/>
    <property type="evidence" value="ECO:0007669"/>
    <property type="project" value="InterPro"/>
</dbReference>
<dbReference type="Gene3D" id="3.30.560.10">
    <property type="entry name" value="Glucose Oxidase, domain 3"/>
    <property type="match status" value="1"/>
</dbReference>
<comment type="cofactor">
    <cofactor evidence="2">
        <name>FAD</name>
        <dbReference type="ChEBI" id="CHEBI:57692"/>
    </cofactor>
</comment>
<feature type="binding site" evidence="2">
    <location>
        <position position="314"/>
    </location>
    <ligand>
        <name>FAD</name>
        <dbReference type="ChEBI" id="CHEBI:57692"/>
    </ligand>
</feature>
<keyword evidence="2" id="KW-0274">FAD</keyword>
<comment type="caution">
    <text evidence="5">The sequence shown here is derived from an EMBL/GenBank/DDBJ whole genome shotgun (WGS) entry which is preliminary data.</text>
</comment>
<organism evidence="5 6">
    <name type="scientific">Calicophoron daubneyi</name>
    <name type="common">Rumen fluke</name>
    <name type="synonym">Paramphistomum daubneyi</name>
    <dbReference type="NCBI Taxonomy" id="300641"/>
    <lineage>
        <taxon>Eukaryota</taxon>
        <taxon>Metazoa</taxon>
        <taxon>Spiralia</taxon>
        <taxon>Lophotrochozoa</taxon>
        <taxon>Platyhelminthes</taxon>
        <taxon>Trematoda</taxon>
        <taxon>Digenea</taxon>
        <taxon>Plagiorchiida</taxon>
        <taxon>Pronocephalata</taxon>
        <taxon>Paramphistomoidea</taxon>
        <taxon>Paramphistomidae</taxon>
        <taxon>Calicophoron</taxon>
    </lineage>
</organism>
<dbReference type="InterPro" id="IPR036188">
    <property type="entry name" value="FAD/NAD-bd_sf"/>
</dbReference>
<reference evidence="5" key="1">
    <citation type="submission" date="2024-06" db="EMBL/GenBank/DDBJ databases">
        <authorList>
            <person name="Liu X."/>
            <person name="Lenzi L."/>
            <person name="Haldenby T S."/>
            <person name="Uol C."/>
        </authorList>
    </citation>
    <scope>NUCLEOTIDE SEQUENCE</scope>
</reference>
<dbReference type="Pfam" id="PF00732">
    <property type="entry name" value="GMC_oxred_N"/>
    <property type="match status" value="1"/>
</dbReference>
<feature type="domain" description="Glucose-methanol-choline oxidoreductase C-terminal" evidence="4">
    <location>
        <begin position="516"/>
        <end position="690"/>
    </location>
</feature>
<gene>
    <name evidence="5" type="ORF">CDAUBV1_LOCUS10258</name>
</gene>
<name>A0AAV2TFG2_CALDB</name>
<keyword evidence="2" id="KW-0285">Flavoprotein</keyword>
<protein>
    <recommendedName>
        <fullName evidence="7">Glucose-methanol-choline oxidoreductase N-terminal domain-containing protein</fullName>
    </recommendedName>
</protein>
<dbReference type="InterPro" id="IPR012132">
    <property type="entry name" value="GMC_OxRdtase"/>
</dbReference>
<dbReference type="PANTHER" id="PTHR11552">
    <property type="entry name" value="GLUCOSE-METHANOL-CHOLINE GMC OXIDOREDUCTASE"/>
    <property type="match status" value="1"/>
</dbReference>
<accession>A0AAV2TFG2</accession>
<dbReference type="GO" id="GO:0016614">
    <property type="term" value="F:oxidoreductase activity, acting on CH-OH group of donors"/>
    <property type="evidence" value="ECO:0007669"/>
    <property type="project" value="InterPro"/>
</dbReference>
<evidence type="ECO:0000313" key="5">
    <source>
        <dbReference type="EMBL" id="CAL5136182.1"/>
    </source>
</evidence>
<evidence type="ECO:0000259" key="3">
    <source>
        <dbReference type="Pfam" id="PF00732"/>
    </source>
</evidence>
<dbReference type="Proteomes" id="UP001497525">
    <property type="component" value="Unassembled WGS sequence"/>
</dbReference>
<evidence type="ECO:0008006" key="7">
    <source>
        <dbReference type="Google" id="ProtNLM"/>
    </source>
</evidence>
<feature type="binding site" evidence="2">
    <location>
        <position position="180"/>
    </location>
    <ligand>
        <name>FAD</name>
        <dbReference type="ChEBI" id="CHEBI:57692"/>
    </ligand>
</feature>
<evidence type="ECO:0000256" key="1">
    <source>
        <dbReference type="ARBA" id="ARBA00010790"/>
    </source>
</evidence>
<dbReference type="EMBL" id="CAXLJL010000290">
    <property type="protein sequence ID" value="CAL5136182.1"/>
    <property type="molecule type" value="Genomic_DNA"/>
</dbReference>
<proteinExistence type="inferred from homology"/>
<evidence type="ECO:0000313" key="6">
    <source>
        <dbReference type="Proteomes" id="UP001497525"/>
    </source>
</evidence>
<dbReference type="SUPFAM" id="SSF54373">
    <property type="entry name" value="FAD-linked reductases, C-terminal domain"/>
    <property type="match status" value="1"/>
</dbReference>
<dbReference type="Gene3D" id="3.50.50.60">
    <property type="entry name" value="FAD/NAD(P)-binding domain"/>
    <property type="match status" value="1"/>
</dbReference>
<feature type="domain" description="Glucose-methanol-choline oxidoreductase N-terminal" evidence="3">
    <location>
        <begin position="47"/>
        <end position="404"/>
    </location>
</feature>
<evidence type="ECO:0000256" key="2">
    <source>
        <dbReference type="PIRSR" id="PIRSR000137-2"/>
    </source>
</evidence>
<sequence length="713" mass="79748">MNLKKFLLTVLLVLITFWLLKRLIDYSLTLENKPNMAVINSVKRSRYDYIVVGAGTASSVLVRRLVDGFAEGSEECETKPQGVMRARSGRLTYEKLIHALSIQKQCPKLCFRYKPRILMIEAGSKLTWFQRKLSEIPLTCALLFGTGADQVYETVPQNTASLQMKNRQLLLPAGRILGGTAMLNAMIFSLGHPSDVSYQMFHKWYPRFYEEIFPFMNENEKSQLYRSQKDGCQFRPQPVYRHPVTRRIHSVLSTLFRDLGFPVEEEPSGWNAEGLQTPLVFTESGKRWSPYGQCIEPLLKRPDNPITIISDAIVEKLVFAPDSNTTVTGVQVYQRGLDFSVHLKEISSLASEAPTPEVILSAGTFETPALLMRSGAGRRKIAHEHSDISNLLDLPVGQNLHDQPMIGLICTVREQVSINSRIITIKEILRYFWDGKSALSQASALSSIAYLRTTLQRSYNITRPDIQYTFIAASPFENENFRKFGHMRPEAWLKFVPSSNHDLKNTIIILVTLTEPASRGYVSLGNRTKQNFPQPVVNPSYLADPNDLDRLVEGVSWIYSVLMGKAVTIFALPGSVSKPPQVASATTRSTLERLGLHLHLPTYSGCPQWPRKEQPTLMDQWKASFTCLVRSATLSIYHYAGTCPAGESQDSAVVNINLKLIGAKNVRVADASVIPTLPTANPAAHVMAIGNYGGQSILNEYYQKITNSLTDAG</sequence>
<dbReference type="SUPFAM" id="SSF51905">
    <property type="entry name" value="FAD/NAD(P)-binding domain"/>
    <property type="match status" value="1"/>
</dbReference>
<dbReference type="InterPro" id="IPR000172">
    <property type="entry name" value="GMC_OxRdtase_N"/>
</dbReference>
<dbReference type="AlphaFoldDB" id="A0AAV2TFG2"/>
<comment type="similarity">
    <text evidence="1">Belongs to the GMC oxidoreductase family.</text>
</comment>
<evidence type="ECO:0000259" key="4">
    <source>
        <dbReference type="Pfam" id="PF05199"/>
    </source>
</evidence>
<dbReference type="PANTHER" id="PTHR11552:SF188">
    <property type="entry name" value="NEITHER INACTIVATION NOR AFTERPOTENTIAL PROTEIN G"/>
    <property type="match status" value="1"/>
</dbReference>